<name>A0A1X9LRI0_9MICO</name>
<feature type="region of interest" description="Disordered" evidence="5">
    <location>
        <begin position="230"/>
        <end position="281"/>
    </location>
</feature>
<evidence type="ECO:0000256" key="4">
    <source>
        <dbReference type="RuleBase" id="RU003423"/>
    </source>
</evidence>
<comment type="cofactor">
    <cofactor evidence="1 4">
        <name>(R)-lipoate</name>
        <dbReference type="ChEBI" id="CHEBI:83088"/>
    </cofactor>
</comment>
<dbReference type="InterPro" id="IPR045257">
    <property type="entry name" value="E2/Pdx1"/>
</dbReference>
<dbReference type="PROSITE" id="PS50968">
    <property type="entry name" value="BIOTINYL_LIPOYL"/>
    <property type="match status" value="1"/>
</dbReference>
<dbReference type="InterPro" id="IPR000089">
    <property type="entry name" value="Biotin_lipoyl"/>
</dbReference>
<keyword evidence="4" id="KW-0012">Acyltransferase</keyword>
<evidence type="ECO:0000256" key="5">
    <source>
        <dbReference type="SAM" id="MobiDB-lite"/>
    </source>
</evidence>
<evidence type="ECO:0000256" key="1">
    <source>
        <dbReference type="ARBA" id="ARBA00001938"/>
    </source>
</evidence>
<dbReference type="GO" id="GO:0016746">
    <property type="term" value="F:acyltransferase activity"/>
    <property type="evidence" value="ECO:0007669"/>
    <property type="project" value="UniProtKB-KW"/>
</dbReference>
<accession>A0A1X9LRI0</accession>
<gene>
    <name evidence="6" type="ORF">B5808_11405</name>
</gene>
<dbReference type="PROSITE" id="PS51826">
    <property type="entry name" value="PSBD"/>
    <property type="match status" value="1"/>
</dbReference>
<dbReference type="PANTHER" id="PTHR23151">
    <property type="entry name" value="DIHYDROLIPOAMIDE ACETYL/SUCCINYL-TRANSFERASE-RELATED"/>
    <property type="match status" value="1"/>
</dbReference>
<reference evidence="6 7" key="1">
    <citation type="submission" date="2017-04" db="EMBL/GenBank/DDBJ databases">
        <authorList>
            <person name="Afonso C.L."/>
            <person name="Miller P.J."/>
            <person name="Scott M.A."/>
            <person name="Spackman E."/>
            <person name="Goraichik I."/>
            <person name="Dimitrov K.M."/>
            <person name="Suarez D.L."/>
            <person name="Swayne D.E."/>
        </authorList>
    </citation>
    <scope>NUCLEOTIDE SEQUENCE [LARGE SCALE GENOMIC DNA]</scope>
    <source>
        <strain evidence="7">XA(T)</strain>
    </source>
</reference>
<keyword evidence="4" id="KW-0808">Transferase</keyword>
<dbReference type="Pfam" id="PF00364">
    <property type="entry name" value="Biotin_lipoyl"/>
    <property type="match status" value="1"/>
</dbReference>
<keyword evidence="3 4" id="KW-0450">Lipoyl</keyword>
<dbReference type="InterPro" id="IPR036625">
    <property type="entry name" value="E3-bd_dom_sf"/>
</dbReference>
<evidence type="ECO:0000313" key="6">
    <source>
        <dbReference type="EMBL" id="ARJ05759.1"/>
    </source>
</evidence>
<dbReference type="SUPFAM" id="SSF47005">
    <property type="entry name" value="Peripheral subunit-binding domain of 2-oxo acid dehydrogenase complex"/>
    <property type="match status" value="1"/>
</dbReference>
<evidence type="ECO:0000256" key="2">
    <source>
        <dbReference type="ARBA" id="ARBA00007317"/>
    </source>
</evidence>
<sequence>MARLLRMPGVSADSDEAALEGWTVEVGATLASGDTIASVETEKAVVDIDVDEDSIVHALLVDSGAMVPVGDPIAVLLAPGEPASAGEELVRELSGGTDPTLSSSADAAVAVAAEADAGGAVTGLPEAEEAETVEGVVPVEAPAQTPATEPVAAPAATPAPAEPARPAIASGGGQDASDEAPAGPAPDAGTGERRFASPLARRLAKELGVDIASLTGSGPGGRIVRDDVKAAAESGPAPAERATEAPAAAAPSPAASAGSTAAPAAKTPALPEGATSEPHSRLRKLIASRLQESKRTAPHFYLTKHLDVTALLELRAQVNAQSSVRVSVNDFFVKAAARALIDVPEMNVIWTDEAVVSFPTADVSVAVASERGLVTPTIRGIESLSLSSLSSKIKDAVSRANAGKLQQSELEGGTLSISNLGMFGVDEFAAIINPPQAAILAIGAARRQPVFAEDGSVVPADIVTVTLSVDHRPVDGAIAARWLARLAELVENPMQILL</sequence>
<dbReference type="Gene3D" id="4.10.320.10">
    <property type="entry name" value="E3-binding domain"/>
    <property type="match status" value="1"/>
</dbReference>
<dbReference type="InterPro" id="IPR011053">
    <property type="entry name" value="Single_hybrid_motif"/>
</dbReference>
<protein>
    <recommendedName>
        <fullName evidence="4">Dihydrolipoamide acetyltransferase component of pyruvate dehydrogenase complex</fullName>
        <ecNumber evidence="4">2.3.1.-</ecNumber>
    </recommendedName>
</protein>
<dbReference type="Gene3D" id="2.40.50.100">
    <property type="match status" value="1"/>
</dbReference>
<dbReference type="GO" id="GO:0006086">
    <property type="term" value="P:pyruvate decarboxylation to acetyl-CoA"/>
    <property type="evidence" value="ECO:0007669"/>
    <property type="project" value="InterPro"/>
</dbReference>
<dbReference type="InterPro" id="IPR004167">
    <property type="entry name" value="PSBD"/>
</dbReference>
<dbReference type="GO" id="GO:0045254">
    <property type="term" value="C:pyruvate dehydrogenase complex"/>
    <property type="evidence" value="ECO:0007669"/>
    <property type="project" value="InterPro"/>
</dbReference>
<keyword evidence="7" id="KW-1185">Reference proteome</keyword>
<evidence type="ECO:0000256" key="3">
    <source>
        <dbReference type="ARBA" id="ARBA00022823"/>
    </source>
</evidence>
<dbReference type="AlphaFoldDB" id="A0A1X9LRI0"/>
<feature type="compositionally biased region" description="Low complexity" evidence="5">
    <location>
        <begin position="179"/>
        <end position="189"/>
    </location>
</feature>
<feature type="compositionally biased region" description="Low complexity" evidence="5">
    <location>
        <begin position="236"/>
        <end position="272"/>
    </location>
</feature>
<dbReference type="Pfam" id="PF02817">
    <property type="entry name" value="E3_binding"/>
    <property type="match status" value="1"/>
</dbReference>
<evidence type="ECO:0000313" key="7">
    <source>
        <dbReference type="Proteomes" id="UP000192775"/>
    </source>
</evidence>
<dbReference type="SUPFAM" id="SSF51230">
    <property type="entry name" value="Single hybrid motif"/>
    <property type="match status" value="1"/>
</dbReference>
<dbReference type="STRING" id="1619308.B5808_11405"/>
<organism evidence="6 7">
    <name type="scientific">Cnuibacter physcomitrellae</name>
    <dbReference type="NCBI Taxonomy" id="1619308"/>
    <lineage>
        <taxon>Bacteria</taxon>
        <taxon>Bacillati</taxon>
        <taxon>Actinomycetota</taxon>
        <taxon>Actinomycetes</taxon>
        <taxon>Micrococcales</taxon>
        <taxon>Microbacteriaceae</taxon>
        <taxon>Cnuibacter</taxon>
    </lineage>
</organism>
<dbReference type="CDD" id="cd06849">
    <property type="entry name" value="lipoyl_domain"/>
    <property type="match status" value="1"/>
</dbReference>
<dbReference type="InterPro" id="IPR023213">
    <property type="entry name" value="CAT-like_dom_sf"/>
</dbReference>
<dbReference type="Pfam" id="PF00198">
    <property type="entry name" value="2-oxoacid_dh"/>
    <property type="match status" value="1"/>
</dbReference>
<dbReference type="PANTHER" id="PTHR23151:SF90">
    <property type="entry name" value="DIHYDROLIPOYLLYSINE-RESIDUE ACETYLTRANSFERASE COMPONENT OF PYRUVATE DEHYDROGENASE COMPLEX, MITOCHONDRIAL-RELATED"/>
    <property type="match status" value="1"/>
</dbReference>
<dbReference type="Gene3D" id="3.30.559.10">
    <property type="entry name" value="Chloramphenicol acetyltransferase-like domain"/>
    <property type="match status" value="1"/>
</dbReference>
<feature type="region of interest" description="Disordered" evidence="5">
    <location>
        <begin position="145"/>
        <end position="192"/>
    </location>
</feature>
<dbReference type="EMBL" id="CP020715">
    <property type="protein sequence ID" value="ARJ05759.1"/>
    <property type="molecule type" value="Genomic_DNA"/>
</dbReference>
<dbReference type="EC" id="2.3.1.-" evidence="4"/>
<dbReference type="SUPFAM" id="SSF52777">
    <property type="entry name" value="CoA-dependent acyltransferases"/>
    <property type="match status" value="1"/>
</dbReference>
<comment type="similarity">
    <text evidence="2 4">Belongs to the 2-oxoacid dehydrogenase family.</text>
</comment>
<feature type="compositionally biased region" description="Low complexity" evidence="5">
    <location>
        <begin position="145"/>
        <end position="169"/>
    </location>
</feature>
<dbReference type="Proteomes" id="UP000192775">
    <property type="component" value="Chromosome"/>
</dbReference>
<dbReference type="KEGG" id="cphy:B5808_11405"/>
<dbReference type="RefSeq" id="WP_085019897.1">
    <property type="nucleotide sequence ID" value="NZ_BMHD01000001.1"/>
</dbReference>
<proteinExistence type="inferred from homology"/>
<dbReference type="InterPro" id="IPR001078">
    <property type="entry name" value="2-oxoacid_DH_actylTfrase"/>
</dbReference>